<keyword evidence="5" id="KW-0391">Immunity</keyword>
<keyword evidence="3" id="KW-0399">Innate immunity</keyword>
<dbReference type="GO" id="GO:0042981">
    <property type="term" value="P:regulation of apoptotic process"/>
    <property type="evidence" value="ECO:0007669"/>
    <property type="project" value="InterPro"/>
</dbReference>
<dbReference type="GO" id="GO:0045087">
    <property type="term" value="P:innate immune response"/>
    <property type="evidence" value="ECO:0007669"/>
    <property type="project" value="UniProtKB-KW"/>
</dbReference>
<evidence type="ECO:0000256" key="1">
    <source>
        <dbReference type="ARBA" id="ARBA00022499"/>
    </source>
</evidence>
<dbReference type="AlphaFoldDB" id="A0A914VXC0"/>
<accession>A0A914VXC0</accession>
<organism evidence="7 8">
    <name type="scientific">Plectus sambesii</name>
    <dbReference type="NCBI Taxonomy" id="2011161"/>
    <lineage>
        <taxon>Eukaryota</taxon>
        <taxon>Metazoa</taxon>
        <taxon>Ecdysozoa</taxon>
        <taxon>Nematoda</taxon>
        <taxon>Chromadorea</taxon>
        <taxon>Plectida</taxon>
        <taxon>Plectina</taxon>
        <taxon>Plectoidea</taxon>
        <taxon>Plectidae</taxon>
        <taxon>Plectus</taxon>
    </lineage>
</organism>
<evidence type="ECO:0000256" key="3">
    <source>
        <dbReference type="ARBA" id="ARBA00022588"/>
    </source>
</evidence>
<dbReference type="SUPFAM" id="SSF47986">
    <property type="entry name" value="DEATH domain"/>
    <property type="match status" value="1"/>
</dbReference>
<evidence type="ECO:0000256" key="4">
    <source>
        <dbReference type="ARBA" id="ARBA00022843"/>
    </source>
</evidence>
<dbReference type="Proteomes" id="UP000887566">
    <property type="component" value="Unplaced"/>
</dbReference>
<sequence length="105" mass="12385">MDELKQKAIRHHYADLVDSINSLRVMDYLANLLSSEEMDSIRKSQLTPQDRTRELIAILFRKNEQLRPFERFIIALEETDINHRAMAKAILKTYVCVLLVRQKTL</sequence>
<dbReference type="Gene3D" id="1.10.533.10">
    <property type="entry name" value="Death Domain, Fas"/>
    <property type="match status" value="1"/>
</dbReference>
<proteinExistence type="predicted"/>
<dbReference type="CDD" id="cd01671">
    <property type="entry name" value="CARD"/>
    <property type="match status" value="1"/>
</dbReference>
<dbReference type="InterPro" id="IPR001315">
    <property type="entry name" value="CARD"/>
</dbReference>
<dbReference type="Pfam" id="PF16739">
    <property type="entry name" value="CARD_2"/>
    <property type="match status" value="1"/>
</dbReference>
<dbReference type="PROSITE" id="PS50209">
    <property type="entry name" value="CARD"/>
    <property type="match status" value="1"/>
</dbReference>
<evidence type="ECO:0000259" key="6">
    <source>
        <dbReference type="PROSITE" id="PS50209"/>
    </source>
</evidence>
<evidence type="ECO:0000313" key="7">
    <source>
        <dbReference type="Proteomes" id="UP000887566"/>
    </source>
</evidence>
<evidence type="ECO:0000256" key="2">
    <source>
        <dbReference type="ARBA" id="ARBA00022553"/>
    </source>
</evidence>
<keyword evidence="7" id="KW-1185">Reference proteome</keyword>
<feature type="domain" description="CARD" evidence="6">
    <location>
        <begin position="1"/>
        <end position="65"/>
    </location>
</feature>
<evidence type="ECO:0000256" key="5">
    <source>
        <dbReference type="ARBA" id="ARBA00022859"/>
    </source>
</evidence>
<dbReference type="WBParaSite" id="PSAMB.scaffold2672size21903.g18728.t1">
    <property type="protein sequence ID" value="PSAMB.scaffold2672size21903.g18728.t1"/>
    <property type="gene ID" value="PSAMB.scaffold2672size21903.g18728"/>
</dbReference>
<keyword evidence="4" id="KW-0832">Ubl conjugation</keyword>
<evidence type="ECO:0000313" key="8">
    <source>
        <dbReference type="WBParaSite" id="PSAMB.scaffold2672size21903.g18728.t1"/>
    </source>
</evidence>
<dbReference type="InterPro" id="IPR031964">
    <property type="entry name" value="CARD_dom"/>
</dbReference>
<protein>
    <submittedName>
        <fullName evidence="8">CARD domain-containing protein</fullName>
    </submittedName>
</protein>
<reference evidence="8" key="1">
    <citation type="submission" date="2022-11" db="UniProtKB">
        <authorList>
            <consortium name="WormBaseParasite"/>
        </authorList>
    </citation>
    <scope>IDENTIFICATION</scope>
</reference>
<keyword evidence="1" id="KW-1017">Isopeptide bond</keyword>
<dbReference type="GO" id="GO:0005737">
    <property type="term" value="C:cytoplasm"/>
    <property type="evidence" value="ECO:0007669"/>
    <property type="project" value="UniProtKB-ARBA"/>
</dbReference>
<dbReference type="InterPro" id="IPR011029">
    <property type="entry name" value="DEATH-like_dom_sf"/>
</dbReference>
<keyword evidence="2" id="KW-0597">Phosphoprotein</keyword>
<name>A0A914VXC0_9BILA</name>